<reference evidence="7 8" key="1">
    <citation type="journal article" date="2019" name="Int. J. Syst. Evol. Microbiol.">
        <title>The Global Catalogue of Microorganisms (GCM) 10K type strain sequencing project: providing services to taxonomists for standard genome sequencing and annotation.</title>
        <authorList>
            <consortium name="The Broad Institute Genomics Platform"/>
            <consortium name="The Broad Institute Genome Sequencing Center for Infectious Disease"/>
            <person name="Wu L."/>
            <person name="Ma J."/>
        </authorList>
    </citation>
    <scope>NUCLEOTIDE SEQUENCE [LARGE SCALE GENOMIC DNA]</scope>
    <source>
        <strain evidence="7 8">JCM 16083</strain>
    </source>
</reference>
<evidence type="ECO:0000259" key="6">
    <source>
        <dbReference type="Pfam" id="PF00916"/>
    </source>
</evidence>
<evidence type="ECO:0000313" key="8">
    <source>
        <dbReference type="Proteomes" id="UP001501126"/>
    </source>
</evidence>
<feature type="transmembrane region" description="Helical" evidence="5">
    <location>
        <begin position="213"/>
        <end position="235"/>
    </location>
</feature>
<evidence type="ECO:0000256" key="4">
    <source>
        <dbReference type="ARBA" id="ARBA00023136"/>
    </source>
</evidence>
<dbReference type="InterPro" id="IPR011547">
    <property type="entry name" value="SLC26A/SulP_dom"/>
</dbReference>
<evidence type="ECO:0000256" key="5">
    <source>
        <dbReference type="SAM" id="Phobius"/>
    </source>
</evidence>
<feature type="transmembrane region" description="Helical" evidence="5">
    <location>
        <begin position="49"/>
        <end position="69"/>
    </location>
</feature>
<feature type="transmembrane region" description="Helical" evidence="5">
    <location>
        <begin position="76"/>
        <end position="94"/>
    </location>
</feature>
<protein>
    <submittedName>
        <fullName evidence="7">SulP family inorganic anion transporter</fullName>
    </submittedName>
</protein>
<dbReference type="Pfam" id="PF00916">
    <property type="entry name" value="Sulfate_transp"/>
    <property type="match status" value="1"/>
</dbReference>
<dbReference type="PANTHER" id="PTHR11814">
    <property type="entry name" value="SULFATE TRANSPORTER"/>
    <property type="match status" value="1"/>
</dbReference>
<evidence type="ECO:0000313" key="7">
    <source>
        <dbReference type="EMBL" id="GAA0874543.1"/>
    </source>
</evidence>
<feature type="transmembrane region" description="Helical" evidence="5">
    <location>
        <begin position="405"/>
        <end position="436"/>
    </location>
</feature>
<keyword evidence="3 5" id="KW-1133">Transmembrane helix</keyword>
<sequence>MFKINMKKKSIFSTWKNDLPASLVVYLVALPLCLGVAFASTDVDGVDGMPNIFSGIIAGFVGGIVVGALSGSRLGVSGPAAGLITIVAGALATLGSFEGLILAVFLSGLIQLIAGYLKLGVIGHYFPSSVIKGMLAAIGLTLILKEIPHILGYDKEPMGDMDINHADGHNTFSDILYAYEHFTMGAVIIGILSLGILILFERPFMKRIALFKYLPGALFVVVTGIVINQLFGWYAPELQLTGEHLVLLPIAKSFDEVIHIFNTPDFSLLSNPNVYIIAFTLAIVGSLESLLSVEATDKLDPMKNVTPTNRELKAQGVGNMVSGLIGGLPITQVIVRSSANINSGAKSKLSAITHGVILIISVLLIPGVLNMIPLASLGAILLMVGYKLAKVSLFKSMYKLGWEQFLPFIVTIGVVLATDLLKGIGAGMIVAIFFILRKNYKNDYNRKVIQEGEKEVIHISLSEEVTFLNKGSIIQTLDNLPENSKVVLDGSKCQDINYDVLEAIEEFRQFNAIQKNIELSTINIPVVKLTGH</sequence>
<proteinExistence type="predicted"/>
<dbReference type="EMBL" id="BAAAFH010000003">
    <property type="protein sequence ID" value="GAA0874543.1"/>
    <property type="molecule type" value="Genomic_DNA"/>
</dbReference>
<keyword evidence="8" id="KW-1185">Reference proteome</keyword>
<feature type="transmembrane region" description="Helical" evidence="5">
    <location>
        <begin position="274"/>
        <end position="293"/>
    </location>
</feature>
<evidence type="ECO:0000256" key="3">
    <source>
        <dbReference type="ARBA" id="ARBA00022989"/>
    </source>
</evidence>
<comment type="subcellular location">
    <subcellularLocation>
        <location evidence="1">Membrane</location>
        <topology evidence="1">Multi-pass membrane protein</topology>
    </subcellularLocation>
</comment>
<feature type="domain" description="SLC26A/SulP transporter" evidence="6">
    <location>
        <begin position="16"/>
        <end position="409"/>
    </location>
</feature>
<evidence type="ECO:0000256" key="1">
    <source>
        <dbReference type="ARBA" id="ARBA00004141"/>
    </source>
</evidence>
<dbReference type="InterPro" id="IPR001902">
    <property type="entry name" value="SLC26A/SulP_fam"/>
</dbReference>
<accession>A0ABN1MNT2</accession>
<dbReference type="Proteomes" id="UP001501126">
    <property type="component" value="Unassembled WGS sequence"/>
</dbReference>
<feature type="transmembrane region" description="Helical" evidence="5">
    <location>
        <begin position="100"/>
        <end position="121"/>
    </location>
</feature>
<keyword evidence="4 5" id="KW-0472">Membrane</keyword>
<feature type="transmembrane region" description="Helical" evidence="5">
    <location>
        <begin position="182"/>
        <end position="201"/>
    </location>
</feature>
<gene>
    <name evidence="7" type="ORF">GCM10009118_09510</name>
</gene>
<comment type="caution">
    <text evidence="7">The sequence shown here is derived from an EMBL/GenBank/DDBJ whole genome shotgun (WGS) entry which is preliminary data.</text>
</comment>
<feature type="transmembrane region" description="Helical" evidence="5">
    <location>
        <begin position="133"/>
        <end position="151"/>
    </location>
</feature>
<evidence type="ECO:0000256" key="2">
    <source>
        <dbReference type="ARBA" id="ARBA00022692"/>
    </source>
</evidence>
<keyword evidence="2 5" id="KW-0812">Transmembrane</keyword>
<name>A0ABN1MNT2_9FLAO</name>
<feature type="transmembrane region" description="Helical" evidence="5">
    <location>
        <begin position="356"/>
        <end position="385"/>
    </location>
</feature>
<organism evidence="7 8">
    <name type="scientific">Wandonia haliotis</name>
    <dbReference type="NCBI Taxonomy" id="574963"/>
    <lineage>
        <taxon>Bacteria</taxon>
        <taxon>Pseudomonadati</taxon>
        <taxon>Bacteroidota</taxon>
        <taxon>Flavobacteriia</taxon>
        <taxon>Flavobacteriales</taxon>
        <taxon>Crocinitomicaceae</taxon>
        <taxon>Wandonia</taxon>
    </lineage>
</organism>